<accession>A0A9D4CEC5</accession>
<reference evidence="1" key="1">
    <citation type="journal article" date="2019" name="bioRxiv">
        <title>The Genome of the Zebra Mussel, Dreissena polymorpha: A Resource for Invasive Species Research.</title>
        <authorList>
            <person name="McCartney M.A."/>
            <person name="Auch B."/>
            <person name="Kono T."/>
            <person name="Mallez S."/>
            <person name="Zhang Y."/>
            <person name="Obille A."/>
            <person name="Becker A."/>
            <person name="Abrahante J.E."/>
            <person name="Garbe J."/>
            <person name="Badalamenti J.P."/>
            <person name="Herman A."/>
            <person name="Mangelson H."/>
            <person name="Liachko I."/>
            <person name="Sullivan S."/>
            <person name="Sone E.D."/>
            <person name="Koren S."/>
            <person name="Silverstein K.A.T."/>
            <person name="Beckman K.B."/>
            <person name="Gohl D.M."/>
        </authorList>
    </citation>
    <scope>NUCLEOTIDE SEQUENCE</scope>
    <source>
        <strain evidence="1">Duluth1</strain>
        <tissue evidence="1">Whole animal</tissue>
    </source>
</reference>
<dbReference type="AlphaFoldDB" id="A0A9D4CEC5"/>
<name>A0A9D4CEC5_DREPO</name>
<evidence type="ECO:0000313" key="2">
    <source>
        <dbReference type="Proteomes" id="UP000828390"/>
    </source>
</evidence>
<keyword evidence="2" id="KW-1185">Reference proteome</keyword>
<reference evidence="1" key="2">
    <citation type="submission" date="2020-11" db="EMBL/GenBank/DDBJ databases">
        <authorList>
            <person name="McCartney M.A."/>
            <person name="Auch B."/>
            <person name="Kono T."/>
            <person name="Mallez S."/>
            <person name="Becker A."/>
            <person name="Gohl D.M."/>
            <person name="Silverstein K.A.T."/>
            <person name="Koren S."/>
            <person name="Bechman K.B."/>
            <person name="Herman A."/>
            <person name="Abrahante J.E."/>
            <person name="Garbe J."/>
        </authorList>
    </citation>
    <scope>NUCLEOTIDE SEQUENCE</scope>
    <source>
        <strain evidence="1">Duluth1</strain>
        <tissue evidence="1">Whole animal</tissue>
    </source>
</reference>
<comment type="caution">
    <text evidence="1">The sequence shown here is derived from an EMBL/GenBank/DDBJ whole genome shotgun (WGS) entry which is preliminary data.</text>
</comment>
<dbReference type="Proteomes" id="UP000828390">
    <property type="component" value="Unassembled WGS sequence"/>
</dbReference>
<organism evidence="1 2">
    <name type="scientific">Dreissena polymorpha</name>
    <name type="common">Zebra mussel</name>
    <name type="synonym">Mytilus polymorpha</name>
    <dbReference type="NCBI Taxonomy" id="45954"/>
    <lineage>
        <taxon>Eukaryota</taxon>
        <taxon>Metazoa</taxon>
        <taxon>Spiralia</taxon>
        <taxon>Lophotrochozoa</taxon>
        <taxon>Mollusca</taxon>
        <taxon>Bivalvia</taxon>
        <taxon>Autobranchia</taxon>
        <taxon>Heteroconchia</taxon>
        <taxon>Euheterodonta</taxon>
        <taxon>Imparidentia</taxon>
        <taxon>Neoheterodontei</taxon>
        <taxon>Myida</taxon>
        <taxon>Dreissenoidea</taxon>
        <taxon>Dreissenidae</taxon>
        <taxon>Dreissena</taxon>
    </lineage>
</organism>
<sequence>MSDYRDIFRKPETLNWFKAAMGMNITRDCLLDIVKEATHELYRSIRKKINF</sequence>
<gene>
    <name evidence="1" type="ORF">DPMN_049424</name>
</gene>
<protein>
    <submittedName>
        <fullName evidence="1">Uncharacterized protein</fullName>
    </submittedName>
</protein>
<evidence type="ECO:0000313" key="1">
    <source>
        <dbReference type="EMBL" id="KAH3723630.1"/>
    </source>
</evidence>
<dbReference type="EMBL" id="JAIWYP010000012">
    <property type="protein sequence ID" value="KAH3723630.1"/>
    <property type="molecule type" value="Genomic_DNA"/>
</dbReference>
<proteinExistence type="predicted"/>